<feature type="region of interest" description="Disordered" evidence="1">
    <location>
        <begin position="181"/>
        <end position="221"/>
    </location>
</feature>
<dbReference type="PROSITE" id="PS51257">
    <property type="entry name" value="PROKAR_LIPOPROTEIN"/>
    <property type="match status" value="1"/>
</dbReference>
<feature type="transmembrane region" description="Helical" evidence="2">
    <location>
        <begin position="42"/>
        <end position="66"/>
    </location>
</feature>
<keyword evidence="2" id="KW-1133">Transmembrane helix</keyword>
<feature type="compositionally biased region" description="Basic residues" evidence="1">
    <location>
        <begin position="207"/>
        <end position="218"/>
    </location>
</feature>
<feature type="region of interest" description="Disordered" evidence="1">
    <location>
        <begin position="88"/>
        <end position="112"/>
    </location>
</feature>
<dbReference type="Proteomes" id="UP001596504">
    <property type="component" value="Unassembled WGS sequence"/>
</dbReference>
<name>A0ABW2LN57_9PSEU</name>
<evidence type="ECO:0000313" key="4">
    <source>
        <dbReference type="Proteomes" id="UP001596504"/>
    </source>
</evidence>
<proteinExistence type="predicted"/>
<dbReference type="EMBL" id="JBHTCJ010000012">
    <property type="protein sequence ID" value="MFC7343964.1"/>
    <property type="molecule type" value="Genomic_DNA"/>
</dbReference>
<evidence type="ECO:0000256" key="1">
    <source>
        <dbReference type="SAM" id="MobiDB-lite"/>
    </source>
</evidence>
<dbReference type="RefSeq" id="WP_380671374.1">
    <property type="nucleotide sequence ID" value="NZ_JBHTCJ010000012.1"/>
</dbReference>
<comment type="caution">
    <text evidence="3">The sequence shown here is derived from an EMBL/GenBank/DDBJ whole genome shotgun (WGS) entry which is preliminary data.</text>
</comment>
<organism evidence="3 4">
    <name type="scientific">Saccharopolyspora griseoalba</name>
    <dbReference type="NCBI Taxonomy" id="1431848"/>
    <lineage>
        <taxon>Bacteria</taxon>
        <taxon>Bacillati</taxon>
        <taxon>Actinomycetota</taxon>
        <taxon>Actinomycetes</taxon>
        <taxon>Pseudonocardiales</taxon>
        <taxon>Pseudonocardiaceae</taxon>
        <taxon>Saccharopolyspora</taxon>
    </lineage>
</organism>
<keyword evidence="2" id="KW-0812">Transmembrane</keyword>
<keyword evidence="2" id="KW-0472">Membrane</keyword>
<accession>A0ABW2LN57</accession>
<keyword evidence="4" id="KW-1185">Reference proteome</keyword>
<sequence length="256" mass="26949">MPKSRHRAPSACLRHWVVWAAAAVVVAAACAFFSPLGGGPASVAWTFLLLLLCFAAGSVANSMFLARPSRQAGHLVLPAVREPMAVEAAPGVPEASRARPAGDRPRPARTGPELAAFASPRDIGGNVEVAVLISGNVRPDPAGTEALGVGRAALSGVDVVEGIPLQQTGVAPSEVEFETAPREVESGPYPGSVHPMSNGRSPDSRYRVKGNTRSKRYHTVQSPYYERTKAGVWFRSTADAERAGFSAWNSRVKAAS</sequence>
<feature type="compositionally biased region" description="Basic and acidic residues" evidence="1">
    <location>
        <begin position="96"/>
        <end position="106"/>
    </location>
</feature>
<gene>
    <name evidence="3" type="ORF">ACFQRI_21370</name>
</gene>
<evidence type="ECO:0000313" key="3">
    <source>
        <dbReference type="EMBL" id="MFC7343964.1"/>
    </source>
</evidence>
<evidence type="ECO:0000256" key="2">
    <source>
        <dbReference type="SAM" id="Phobius"/>
    </source>
</evidence>
<protein>
    <submittedName>
        <fullName evidence="3">Uncharacterized protein</fullName>
    </submittedName>
</protein>
<reference evidence="4" key="1">
    <citation type="journal article" date="2019" name="Int. J. Syst. Evol. Microbiol.">
        <title>The Global Catalogue of Microorganisms (GCM) 10K type strain sequencing project: providing services to taxonomists for standard genome sequencing and annotation.</title>
        <authorList>
            <consortium name="The Broad Institute Genomics Platform"/>
            <consortium name="The Broad Institute Genome Sequencing Center for Infectious Disease"/>
            <person name="Wu L."/>
            <person name="Ma J."/>
        </authorList>
    </citation>
    <scope>NUCLEOTIDE SEQUENCE [LARGE SCALE GENOMIC DNA]</scope>
    <source>
        <strain evidence="4">WLHS5</strain>
    </source>
</reference>
<feature type="transmembrane region" description="Helical" evidence="2">
    <location>
        <begin position="12"/>
        <end position="36"/>
    </location>
</feature>